<dbReference type="GO" id="GO:0005737">
    <property type="term" value="C:cytoplasm"/>
    <property type="evidence" value="ECO:0007669"/>
    <property type="project" value="TreeGrafter"/>
</dbReference>
<name>A0A9D1WJ07_9FIRM</name>
<organism evidence="2 3">
    <name type="scientific">Candidatus Blautia gallistercoris</name>
    <dbReference type="NCBI Taxonomy" id="2838490"/>
    <lineage>
        <taxon>Bacteria</taxon>
        <taxon>Bacillati</taxon>
        <taxon>Bacillota</taxon>
        <taxon>Clostridia</taxon>
        <taxon>Lachnospirales</taxon>
        <taxon>Lachnospiraceae</taxon>
        <taxon>Blautia</taxon>
    </lineage>
</organism>
<dbReference type="Gene3D" id="3.40.50.300">
    <property type="entry name" value="P-loop containing nucleotide triphosphate hydrolases"/>
    <property type="match status" value="1"/>
</dbReference>
<comment type="caution">
    <text evidence="2">The sequence shown here is derived from an EMBL/GenBank/DDBJ whole genome shotgun (WGS) entry which is preliminary data.</text>
</comment>
<dbReference type="EMBL" id="DXEX01000113">
    <property type="protein sequence ID" value="HIX59042.1"/>
    <property type="molecule type" value="Genomic_DNA"/>
</dbReference>
<dbReference type="Proteomes" id="UP000886817">
    <property type="component" value="Unassembled WGS sequence"/>
</dbReference>
<evidence type="ECO:0000313" key="3">
    <source>
        <dbReference type="Proteomes" id="UP000886817"/>
    </source>
</evidence>
<dbReference type="InterPro" id="IPR003495">
    <property type="entry name" value="CobW/HypB/UreG_nucleotide-bd"/>
</dbReference>
<dbReference type="SUPFAM" id="SSF52540">
    <property type="entry name" value="P-loop containing nucleoside triphosphate hydrolases"/>
    <property type="match status" value="1"/>
</dbReference>
<reference evidence="2" key="1">
    <citation type="journal article" date="2021" name="PeerJ">
        <title>Extensive microbial diversity within the chicken gut microbiome revealed by metagenomics and culture.</title>
        <authorList>
            <person name="Gilroy R."/>
            <person name="Ravi A."/>
            <person name="Getino M."/>
            <person name="Pursley I."/>
            <person name="Horton D.L."/>
            <person name="Alikhan N.F."/>
            <person name="Baker D."/>
            <person name="Gharbi K."/>
            <person name="Hall N."/>
            <person name="Watson M."/>
            <person name="Adriaenssens E.M."/>
            <person name="Foster-Nyarko E."/>
            <person name="Jarju S."/>
            <person name="Secka A."/>
            <person name="Antonio M."/>
            <person name="Oren A."/>
            <person name="Chaudhuri R.R."/>
            <person name="La Ragione R."/>
            <person name="Hildebrand F."/>
            <person name="Pallen M.J."/>
        </authorList>
    </citation>
    <scope>NUCLEOTIDE SEQUENCE</scope>
    <source>
        <strain evidence="2">ChiSjej1B19-8411</strain>
    </source>
</reference>
<gene>
    <name evidence="2" type="ORF">IAA45_04915</name>
</gene>
<dbReference type="InterPro" id="IPR027417">
    <property type="entry name" value="P-loop_NTPase"/>
</dbReference>
<evidence type="ECO:0000259" key="1">
    <source>
        <dbReference type="Pfam" id="PF02492"/>
    </source>
</evidence>
<dbReference type="InterPro" id="IPR051316">
    <property type="entry name" value="Zinc-reg_GTPase_activator"/>
</dbReference>
<proteinExistence type="predicted"/>
<protein>
    <submittedName>
        <fullName evidence="2">Cobalamin biosynthesis protein P47K</fullName>
    </submittedName>
</protein>
<dbReference type="AlphaFoldDB" id="A0A9D1WJ07"/>
<dbReference type="Pfam" id="PF02492">
    <property type="entry name" value="cobW"/>
    <property type="match status" value="1"/>
</dbReference>
<sequence length="198" mass="21528">MKVIILGGFLGAGKTTVLLELVPWLVQKKTGTGAYPVVVLENEISMTDVDARRLRDGGLTVRNLAAGCICCTSRGELLSSVEKIQREFQPEYLIIEATGMAYPDSIKETVSDIPGVISAKIIAVADVCRWKKLLAAMTEFVKGQLCQADVVLMNKIDLAAPAVVEEVRKSIESFTETAKLYAVSASRGIPEYCFENLL</sequence>
<evidence type="ECO:0000313" key="2">
    <source>
        <dbReference type="EMBL" id="HIX59042.1"/>
    </source>
</evidence>
<dbReference type="PANTHER" id="PTHR13748:SF62">
    <property type="entry name" value="COBW DOMAIN-CONTAINING PROTEIN"/>
    <property type="match status" value="1"/>
</dbReference>
<accession>A0A9D1WJ07</accession>
<feature type="domain" description="CobW/HypB/UreG nucleotide-binding" evidence="1">
    <location>
        <begin position="3"/>
        <end position="180"/>
    </location>
</feature>
<dbReference type="PANTHER" id="PTHR13748">
    <property type="entry name" value="COBW-RELATED"/>
    <property type="match status" value="1"/>
</dbReference>
<reference evidence="2" key="2">
    <citation type="submission" date="2021-04" db="EMBL/GenBank/DDBJ databases">
        <authorList>
            <person name="Gilroy R."/>
        </authorList>
    </citation>
    <scope>NUCLEOTIDE SEQUENCE</scope>
    <source>
        <strain evidence="2">ChiSjej1B19-8411</strain>
    </source>
</reference>